<comment type="caution">
    <text evidence="1">The sequence shown here is derived from an EMBL/GenBank/DDBJ whole genome shotgun (WGS) entry which is preliminary data.</text>
</comment>
<gene>
    <name evidence="1" type="ORF">BCR32DRAFT_285879</name>
</gene>
<dbReference type="EMBL" id="MCFG01000405">
    <property type="protein sequence ID" value="ORX71035.1"/>
    <property type="molecule type" value="Genomic_DNA"/>
</dbReference>
<dbReference type="AlphaFoldDB" id="A0A1Y1WCD3"/>
<organism evidence="1 2">
    <name type="scientific">Anaeromyces robustus</name>
    <dbReference type="NCBI Taxonomy" id="1754192"/>
    <lineage>
        <taxon>Eukaryota</taxon>
        <taxon>Fungi</taxon>
        <taxon>Fungi incertae sedis</taxon>
        <taxon>Chytridiomycota</taxon>
        <taxon>Chytridiomycota incertae sedis</taxon>
        <taxon>Neocallimastigomycetes</taxon>
        <taxon>Neocallimastigales</taxon>
        <taxon>Neocallimastigaceae</taxon>
        <taxon>Anaeromyces</taxon>
    </lineage>
</organism>
<accession>A0A1Y1WCD3</accession>
<sequence>MGSNSIPFVEWESFIHRTPEGIKHCKFGCYAFNWTLYSAIICGKLRIMRNSNAWESFQALLSRVHDWAKTNGITFGINKCATMVVKPLKLFLSHN</sequence>
<evidence type="ECO:0000313" key="1">
    <source>
        <dbReference type="EMBL" id="ORX71035.1"/>
    </source>
</evidence>
<keyword evidence="2" id="KW-1185">Reference proteome</keyword>
<dbReference type="OrthoDB" id="10014409at2759"/>
<reference evidence="1 2" key="2">
    <citation type="submission" date="2016-08" db="EMBL/GenBank/DDBJ databases">
        <title>Pervasive Adenine N6-methylation of Active Genes in Fungi.</title>
        <authorList>
            <consortium name="DOE Joint Genome Institute"/>
            <person name="Mondo S.J."/>
            <person name="Dannebaum R.O."/>
            <person name="Kuo R.C."/>
            <person name="Labutti K."/>
            <person name="Haridas S."/>
            <person name="Kuo A."/>
            <person name="Salamov A."/>
            <person name="Ahrendt S.R."/>
            <person name="Lipzen A."/>
            <person name="Sullivan W."/>
            <person name="Andreopoulos W.B."/>
            <person name="Clum A."/>
            <person name="Lindquist E."/>
            <person name="Daum C."/>
            <person name="Ramamoorthy G.K."/>
            <person name="Gryganskyi A."/>
            <person name="Culley D."/>
            <person name="Magnuson J.K."/>
            <person name="James T.Y."/>
            <person name="O'Malley M.A."/>
            <person name="Stajich J.E."/>
            <person name="Spatafora J.W."/>
            <person name="Visel A."/>
            <person name="Grigoriev I.V."/>
        </authorList>
    </citation>
    <scope>NUCLEOTIDE SEQUENCE [LARGE SCALE GENOMIC DNA]</scope>
    <source>
        <strain evidence="1 2">S4</strain>
    </source>
</reference>
<reference evidence="1 2" key="1">
    <citation type="submission" date="2016-08" db="EMBL/GenBank/DDBJ databases">
        <title>A Parts List for Fungal Cellulosomes Revealed by Comparative Genomics.</title>
        <authorList>
            <consortium name="DOE Joint Genome Institute"/>
            <person name="Haitjema C.H."/>
            <person name="Gilmore S.P."/>
            <person name="Henske J.K."/>
            <person name="Solomon K.V."/>
            <person name="De Groot R."/>
            <person name="Kuo A."/>
            <person name="Mondo S.J."/>
            <person name="Salamov A.A."/>
            <person name="Labutti K."/>
            <person name="Zhao Z."/>
            <person name="Chiniquy J."/>
            <person name="Barry K."/>
            <person name="Brewer H.M."/>
            <person name="Purvine S.O."/>
            <person name="Wright A.T."/>
            <person name="Boxma B."/>
            <person name="Van Alen T."/>
            <person name="Hackstein J.H."/>
            <person name="Baker S.E."/>
            <person name="Grigoriev I.V."/>
            <person name="O'Malley M.A."/>
        </authorList>
    </citation>
    <scope>NUCLEOTIDE SEQUENCE [LARGE SCALE GENOMIC DNA]</scope>
    <source>
        <strain evidence="1 2">S4</strain>
    </source>
</reference>
<evidence type="ECO:0000313" key="2">
    <source>
        <dbReference type="Proteomes" id="UP000193944"/>
    </source>
</evidence>
<dbReference type="Proteomes" id="UP000193944">
    <property type="component" value="Unassembled WGS sequence"/>
</dbReference>
<proteinExistence type="predicted"/>
<protein>
    <submittedName>
        <fullName evidence="1">Uncharacterized protein</fullName>
    </submittedName>
</protein>
<name>A0A1Y1WCD3_9FUNG</name>